<keyword evidence="5 8" id="KW-1133">Transmembrane helix</keyword>
<evidence type="ECO:0000313" key="11">
    <source>
        <dbReference type="EMBL" id="MDO3382798.1"/>
    </source>
</evidence>
<keyword evidence="7 8" id="KW-0131">Cell cycle</keyword>
<evidence type="ECO:0000256" key="4">
    <source>
        <dbReference type="ARBA" id="ARBA00022692"/>
    </source>
</evidence>
<evidence type="ECO:0000256" key="6">
    <source>
        <dbReference type="ARBA" id="ARBA00023136"/>
    </source>
</evidence>
<keyword evidence="6 8" id="KW-0472">Membrane</keyword>
<dbReference type="GO" id="GO:0051301">
    <property type="term" value="P:cell division"/>
    <property type="evidence" value="ECO:0007669"/>
    <property type="project" value="UniProtKB-KW"/>
</dbReference>
<dbReference type="PANTHER" id="PTHR37479">
    <property type="entry name" value="CELL DIVISION PROTEIN FTSL"/>
    <property type="match status" value="1"/>
</dbReference>
<comment type="subcellular location">
    <subcellularLocation>
        <location evidence="8">Cell inner membrane</location>
        <topology evidence="8">Single-pass type II membrane protein</topology>
    </subcellularLocation>
    <subcellularLocation>
        <location evidence="1">Cell membrane</location>
        <topology evidence="1">Single-pass type II membrane protein</topology>
    </subcellularLocation>
    <text evidence="8">Localizes to the division septum where it forms a ring structure.</text>
</comment>
<proteinExistence type="inferred from homology"/>
<keyword evidence="4 8" id="KW-0812">Transmembrane</keyword>
<organism evidence="11 12">
    <name type="scientific">Gilvimarinus algae</name>
    <dbReference type="NCBI Taxonomy" id="3058037"/>
    <lineage>
        <taxon>Bacteria</taxon>
        <taxon>Pseudomonadati</taxon>
        <taxon>Pseudomonadota</taxon>
        <taxon>Gammaproteobacteria</taxon>
        <taxon>Cellvibrionales</taxon>
        <taxon>Cellvibrionaceae</taxon>
        <taxon>Gilvimarinus</taxon>
    </lineage>
</organism>
<comment type="caution">
    <text evidence="11">The sequence shown here is derived from an EMBL/GenBank/DDBJ whole genome shotgun (WGS) entry which is preliminary data.</text>
</comment>
<reference evidence="11" key="1">
    <citation type="submission" date="2023-07" db="EMBL/GenBank/DDBJ databases">
        <title>Gilvimarinus algae sp. nov., isolated from the surface of Kelp.</title>
        <authorList>
            <person name="Sun Y.Y."/>
            <person name="Gong Y."/>
            <person name="Du Z.J."/>
        </authorList>
    </citation>
    <scope>NUCLEOTIDE SEQUENCE</scope>
    <source>
        <strain evidence="11">SDUM040014</strain>
    </source>
</reference>
<comment type="subunit">
    <text evidence="8">Part of a complex composed of FtsB, FtsL and FtsQ.</text>
</comment>
<comment type="function">
    <text evidence="8">Essential cell division protein. May link together the upstream cell division proteins, which are predominantly cytoplasmic, with the downstream cell division proteins, which are predominantly periplasmic.</text>
</comment>
<keyword evidence="2 8" id="KW-1003">Cell membrane</keyword>
<dbReference type="HAMAP" id="MF_00910">
    <property type="entry name" value="FtsL"/>
    <property type="match status" value="1"/>
</dbReference>
<dbReference type="NCBIfam" id="TIGR02209">
    <property type="entry name" value="ftsL_broad"/>
    <property type="match status" value="1"/>
</dbReference>
<feature type="coiled-coil region" evidence="10">
    <location>
        <begin position="29"/>
        <end position="56"/>
    </location>
</feature>
<evidence type="ECO:0000256" key="1">
    <source>
        <dbReference type="ARBA" id="ARBA00004401"/>
    </source>
</evidence>
<evidence type="ECO:0000256" key="3">
    <source>
        <dbReference type="ARBA" id="ARBA00022618"/>
    </source>
</evidence>
<gene>
    <name evidence="8 11" type="primary">ftsL</name>
    <name evidence="11" type="ORF">QWI16_11530</name>
</gene>
<dbReference type="PANTHER" id="PTHR37479:SF1">
    <property type="entry name" value="CELL DIVISION PROTEIN FTSL"/>
    <property type="match status" value="1"/>
</dbReference>
<name>A0ABT8TI76_9GAMM</name>
<keyword evidence="3 8" id="KW-0132">Cell division</keyword>
<evidence type="ECO:0000256" key="2">
    <source>
        <dbReference type="ARBA" id="ARBA00022475"/>
    </source>
</evidence>
<evidence type="ECO:0000256" key="7">
    <source>
        <dbReference type="ARBA" id="ARBA00023306"/>
    </source>
</evidence>
<evidence type="ECO:0000256" key="10">
    <source>
        <dbReference type="SAM" id="Coils"/>
    </source>
</evidence>
<dbReference type="Pfam" id="PF04999">
    <property type="entry name" value="FtsL"/>
    <property type="match status" value="1"/>
</dbReference>
<dbReference type="InterPro" id="IPR011922">
    <property type="entry name" value="Cell_div_FtsL"/>
</dbReference>
<protein>
    <recommendedName>
        <fullName evidence="8 9">Cell division protein FtsL</fullName>
    </recommendedName>
</protein>
<dbReference type="RefSeq" id="WP_302713289.1">
    <property type="nucleotide sequence ID" value="NZ_JAULRT010000059.1"/>
</dbReference>
<comment type="similarity">
    <text evidence="8">Belongs to the FtsL family.</text>
</comment>
<sequence>MAAGAGAKSGQWVLVALLWLACLISALAVVSVTQQVRRETDRLESLRRESAELEVQWGQYLLEQSTWASYSRVEKKAREELDMHVPEAEHIILVK</sequence>
<evidence type="ECO:0000256" key="5">
    <source>
        <dbReference type="ARBA" id="ARBA00022989"/>
    </source>
</evidence>
<keyword evidence="10" id="KW-0175">Coiled coil</keyword>
<evidence type="ECO:0000313" key="12">
    <source>
        <dbReference type="Proteomes" id="UP001168380"/>
    </source>
</evidence>
<accession>A0ABT8TI76</accession>
<dbReference type="Proteomes" id="UP001168380">
    <property type="component" value="Unassembled WGS sequence"/>
</dbReference>
<keyword evidence="8" id="KW-0997">Cell inner membrane</keyword>
<evidence type="ECO:0000256" key="9">
    <source>
        <dbReference type="NCBIfam" id="TIGR02209"/>
    </source>
</evidence>
<dbReference type="EMBL" id="JAULRT010000059">
    <property type="protein sequence ID" value="MDO3382798.1"/>
    <property type="molecule type" value="Genomic_DNA"/>
</dbReference>
<keyword evidence="12" id="KW-1185">Reference proteome</keyword>
<evidence type="ECO:0000256" key="8">
    <source>
        <dbReference type="HAMAP-Rule" id="MF_00910"/>
    </source>
</evidence>